<dbReference type="AlphaFoldDB" id="A0ABD2CCV7"/>
<protein>
    <submittedName>
        <fullName evidence="1">Uncharacterized protein</fullName>
    </submittedName>
</protein>
<gene>
    <name evidence="1" type="ORF">V1477_008390</name>
</gene>
<comment type="caution">
    <text evidence="1">The sequence shown here is derived from an EMBL/GenBank/DDBJ whole genome shotgun (WGS) entry which is preliminary data.</text>
</comment>
<reference evidence="1 2" key="1">
    <citation type="journal article" date="2024" name="Ann. Entomol. Soc. Am.">
        <title>Genomic analyses of the southern and eastern yellowjacket wasps (Hymenoptera: Vespidae) reveal evolutionary signatures of social life.</title>
        <authorList>
            <person name="Catto M.A."/>
            <person name="Caine P.B."/>
            <person name="Orr S.E."/>
            <person name="Hunt B.G."/>
            <person name="Goodisman M.A.D."/>
        </authorList>
    </citation>
    <scope>NUCLEOTIDE SEQUENCE [LARGE SCALE GENOMIC DNA]</scope>
    <source>
        <strain evidence="1">232</strain>
        <tissue evidence="1">Head and thorax</tissue>
    </source>
</reference>
<organism evidence="1 2">
    <name type="scientific">Vespula maculifrons</name>
    <name type="common">Eastern yellow jacket</name>
    <name type="synonym">Wasp</name>
    <dbReference type="NCBI Taxonomy" id="7453"/>
    <lineage>
        <taxon>Eukaryota</taxon>
        <taxon>Metazoa</taxon>
        <taxon>Ecdysozoa</taxon>
        <taxon>Arthropoda</taxon>
        <taxon>Hexapoda</taxon>
        <taxon>Insecta</taxon>
        <taxon>Pterygota</taxon>
        <taxon>Neoptera</taxon>
        <taxon>Endopterygota</taxon>
        <taxon>Hymenoptera</taxon>
        <taxon>Apocrita</taxon>
        <taxon>Aculeata</taxon>
        <taxon>Vespoidea</taxon>
        <taxon>Vespidae</taxon>
        <taxon>Vespinae</taxon>
        <taxon>Vespula</taxon>
    </lineage>
</organism>
<proteinExistence type="predicted"/>
<evidence type="ECO:0000313" key="1">
    <source>
        <dbReference type="EMBL" id="KAL2742901.1"/>
    </source>
</evidence>
<dbReference type="EMBL" id="JAYRBN010000056">
    <property type="protein sequence ID" value="KAL2742901.1"/>
    <property type="molecule type" value="Genomic_DNA"/>
</dbReference>
<evidence type="ECO:0000313" key="2">
    <source>
        <dbReference type="Proteomes" id="UP001607303"/>
    </source>
</evidence>
<accession>A0ABD2CCV7</accession>
<name>A0ABD2CCV7_VESMC</name>
<keyword evidence="2" id="KW-1185">Reference proteome</keyword>
<dbReference type="Proteomes" id="UP001607303">
    <property type="component" value="Unassembled WGS sequence"/>
</dbReference>
<sequence>MQTTYETHPTVGDIKPNCEEVARSIPPIPGSVNALSEIGSAEFFSANQDLYPGHRNCEEKIQTIGSAKIFSANQNLYPGHMNCEEVAR</sequence>